<gene>
    <name evidence="3" type="ORF">AVDCRST_MAG58-3449</name>
</gene>
<dbReference type="PANTHER" id="PTHR13847">
    <property type="entry name" value="SARCOSINE DEHYDROGENASE-RELATED"/>
    <property type="match status" value="1"/>
</dbReference>
<evidence type="ECO:0000313" key="3">
    <source>
        <dbReference type="EMBL" id="CAA9465731.1"/>
    </source>
</evidence>
<organism evidence="3">
    <name type="scientific">uncultured Rubrobacteraceae bacterium</name>
    <dbReference type="NCBI Taxonomy" id="349277"/>
    <lineage>
        <taxon>Bacteria</taxon>
        <taxon>Bacillati</taxon>
        <taxon>Actinomycetota</taxon>
        <taxon>Rubrobacteria</taxon>
        <taxon>Rubrobacterales</taxon>
        <taxon>Rubrobacteraceae</taxon>
        <taxon>environmental samples</taxon>
    </lineage>
</organism>
<evidence type="ECO:0000256" key="1">
    <source>
        <dbReference type="ARBA" id="ARBA00023002"/>
    </source>
</evidence>
<proteinExistence type="predicted"/>
<evidence type="ECO:0000259" key="2">
    <source>
        <dbReference type="Pfam" id="PF01266"/>
    </source>
</evidence>
<dbReference type="InterPro" id="IPR036188">
    <property type="entry name" value="FAD/NAD-bd_sf"/>
</dbReference>
<dbReference type="AlphaFoldDB" id="A0A6J4REX9"/>
<keyword evidence="1" id="KW-0560">Oxidoreductase</keyword>
<accession>A0A6J4REX9</accession>
<dbReference type="EMBL" id="CADCVF010000070">
    <property type="protein sequence ID" value="CAA9465731.1"/>
    <property type="molecule type" value="Genomic_DNA"/>
</dbReference>
<sequence>MQLPRQASHIVVGAGVHGLSTAWHLAKELKARGRGSGEDVIVLDKTGVAAGASGIACGVIRNNYFQPAMRKLMAHSVSVWESDPEAFAYHPVGYMQISPEVMHNDVVQIYKEQQTIGYPSTLVEGEQECLEYMQNIFHDWQAQNITSILHEHRGGYANNKASIRALAAKAQAEGVQIHTGVKVTGLRMDDGRVGAVQTDGGTVECEHLVVAVGPWVRDVWGMLDLPEKITVKGPDGELYRDREMWTYWSLQEGVLGVEPSFLTDNEGEMPPVIHVDTDAPLYDEDGRLVTDELWGIYYKPDVYFNGVQGGATPYIVDQPAGEVAVDPYGPESPDFVVGEDFARMWTSALAHCHGRFESKGYLFSKEPSGGIGCFTPDSFPVFDTFKQNAYVIADSNHGYKMIGVGALVAKELMDEPQELLEPFRFSRYETGKLHPTSHSPFPWS</sequence>
<dbReference type="InterPro" id="IPR006076">
    <property type="entry name" value="FAD-dep_OxRdtase"/>
</dbReference>
<dbReference type="SUPFAM" id="SSF51905">
    <property type="entry name" value="FAD/NAD(P)-binding domain"/>
    <property type="match status" value="1"/>
</dbReference>
<dbReference type="GO" id="GO:0005737">
    <property type="term" value="C:cytoplasm"/>
    <property type="evidence" value="ECO:0007669"/>
    <property type="project" value="TreeGrafter"/>
</dbReference>
<dbReference type="Gene3D" id="3.30.9.10">
    <property type="entry name" value="D-Amino Acid Oxidase, subunit A, domain 2"/>
    <property type="match status" value="1"/>
</dbReference>
<protein>
    <submittedName>
        <fullName evidence="3">Putative monomeric sarcosine oxidase</fullName>
    </submittedName>
</protein>
<dbReference type="PANTHER" id="PTHR13847:SF287">
    <property type="entry name" value="FAD-DEPENDENT OXIDOREDUCTASE DOMAIN-CONTAINING PROTEIN 1"/>
    <property type="match status" value="1"/>
</dbReference>
<dbReference type="GO" id="GO:0016491">
    <property type="term" value="F:oxidoreductase activity"/>
    <property type="evidence" value="ECO:0007669"/>
    <property type="project" value="UniProtKB-KW"/>
</dbReference>
<name>A0A6J4REX9_9ACTN</name>
<reference evidence="3" key="1">
    <citation type="submission" date="2020-02" db="EMBL/GenBank/DDBJ databases">
        <authorList>
            <person name="Meier V. D."/>
        </authorList>
    </citation>
    <scope>NUCLEOTIDE SEQUENCE</scope>
    <source>
        <strain evidence="3">AVDCRST_MAG58</strain>
    </source>
</reference>
<dbReference type="Gene3D" id="3.50.50.60">
    <property type="entry name" value="FAD/NAD(P)-binding domain"/>
    <property type="match status" value="1"/>
</dbReference>
<feature type="domain" description="FAD dependent oxidoreductase" evidence="2">
    <location>
        <begin position="10"/>
        <end position="230"/>
    </location>
</feature>
<dbReference type="Pfam" id="PF01266">
    <property type="entry name" value="DAO"/>
    <property type="match status" value="1"/>
</dbReference>